<dbReference type="InterPro" id="IPR000184">
    <property type="entry name" value="Bac_surfAg_D15"/>
</dbReference>
<evidence type="ECO:0000256" key="1">
    <source>
        <dbReference type="ARBA" id="ARBA00004370"/>
    </source>
</evidence>
<feature type="domain" description="Bacterial surface antigen (D15)" evidence="3">
    <location>
        <begin position="188"/>
        <end position="348"/>
    </location>
</feature>
<keyword evidence="2" id="KW-0472">Membrane</keyword>
<comment type="caution">
    <text evidence="4">The sequence shown here is derived from an EMBL/GenBank/DDBJ whole genome shotgun (WGS) entry which is preliminary data.</text>
</comment>
<dbReference type="EMBL" id="FNQC01000001">
    <property type="protein sequence ID" value="SDY42665.1"/>
    <property type="molecule type" value="Genomic_DNA"/>
</dbReference>
<protein>
    <submittedName>
        <fullName evidence="4">Surface antigen</fullName>
    </submittedName>
</protein>
<evidence type="ECO:0000313" key="4">
    <source>
        <dbReference type="EMBL" id="SDY42665.1"/>
    </source>
</evidence>
<dbReference type="Pfam" id="PF01103">
    <property type="entry name" value="Omp85"/>
    <property type="match status" value="1"/>
</dbReference>
<evidence type="ECO:0000313" key="5">
    <source>
        <dbReference type="Proteomes" id="UP000199663"/>
    </source>
</evidence>
<accession>A0A1H3JT18</accession>
<dbReference type="Proteomes" id="UP000199663">
    <property type="component" value="Unassembled WGS sequence"/>
</dbReference>
<name>A0A1H3JT18_9BACT</name>
<keyword evidence="5" id="KW-1185">Reference proteome</keyword>
<sequence>MYRKIVFLLILILCLPFYSPTFSQNIFKKYVNGIINDTSDIREPQFLMYPTVAYSPETSWEIGFSSLYVYYPKKDTTNRLSEVNAFTFFTLQNQYGLWLDHALYTDKNKWFFLGRLRLQSFPLKYHGIGMDSPAGYLALVEANQIMIRERVLRQVRKNLFFGLQADFQRLGGVDFKASPENPTIDLPTGSEGSTNLGLGVGLVYDNRHNVLNVRKGLFSELAILRYTQALGDFGFTSVLSDTRIYRPIGKNNVLAAQLLGQFTTGDVPFNQLALMGGDNMMRGYYMGRYRDKNLLAFQVENRFLPLPLGFSKRIGAAVFGGLGTVFPDFQKASIHKVVWSAGAGLRFLLFPKKDIYTRFDLAYTQEGSGVYLFIGEAF</sequence>
<evidence type="ECO:0000256" key="2">
    <source>
        <dbReference type="ARBA" id="ARBA00023136"/>
    </source>
</evidence>
<comment type="subcellular location">
    <subcellularLocation>
        <location evidence="1">Membrane</location>
    </subcellularLocation>
</comment>
<gene>
    <name evidence="4" type="ORF">SAMN05444412_101120</name>
</gene>
<evidence type="ECO:0000259" key="3">
    <source>
        <dbReference type="Pfam" id="PF01103"/>
    </source>
</evidence>
<proteinExistence type="predicted"/>
<dbReference type="RefSeq" id="WP_019595909.1">
    <property type="nucleotide sequence ID" value="NZ_FNQC01000001.1"/>
</dbReference>
<dbReference type="Gene3D" id="2.40.160.50">
    <property type="entry name" value="membrane protein fhac: a member of the omp85/tpsb transporter family"/>
    <property type="match status" value="1"/>
</dbReference>
<reference evidence="4 5" key="1">
    <citation type="submission" date="2016-10" db="EMBL/GenBank/DDBJ databases">
        <authorList>
            <person name="Varghese N."/>
            <person name="Submissions S."/>
        </authorList>
    </citation>
    <scope>NUCLEOTIDE SEQUENCE [LARGE SCALE GENOMIC DNA]</scope>
    <source>
        <strain evidence="4 5">DSM 17997</strain>
    </source>
</reference>
<organism evidence="4 5">
    <name type="scientific">Rhodonellum ikkaensis</name>
    <dbReference type="NCBI Taxonomy" id="336829"/>
    <lineage>
        <taxon>Bacteria</taxon>
        <taxon>Pseudomonadati</taxon>
        <taxon>Bacteroidota</taxon>
        <taxon>Cytophagia</taxon>
        <taxon>Cytophagales</taxon>
        <taxon>Cytophagaceae</taxon>
        <taxon>Rhodonellum</taxon>
    </lineage>
</organism>